<protein>
    <submittedName>
        <fullName evidence="10">MFS transporter</fullName>
    </submittedName>
</protein>
<feature type="transmembrane region" description="Helical" evidence="8">
    <location>
        <begin position="104"/>
        <end position="123"/>
    </location>
</feature>
<proteinExistence type="predicted"/>
<feature type="transmembrane region" description="Helical" evidence="8">
    <location>
        <begin position="196"/>
        <end position="217"/>
    </location>
</feature>
<feature type="compositionally biased region" description="Polar residues" evidence="7">
    <location>
        <begin position="17"/>
        <end position="26"/>
    </location>
</feature>
<dbReference type="PANTHER" id="PTHR23517">
    <property type="entry name" value="RESISTANCE PROTEIN MDTM, PUTATIVE-RELATED-RELATED"/>
    <property type="match status" value="1"/>
</dbReference>
<feature type="transmembrane region" description="Helical" evidence="8">
    <location>
        <begin position="163"/>
        <end position="184"/>
    </location>
</feature>
<dbReference type="Proteomes" id="UP000274909">
    <property type="component" value="Unassembled WGS sequence"/>
</dbReference>
<evidence type="ECO:0000256" key="8">
    <source>
        <dbReference type="SAM" id="Phobius"/>
    </source>
</evidence>
<feature type="transmembrane region" description="Helical" evidence="8">
    <location>
        <begin position="332"/>
        <end position="353"/>
    </location>
</feature>
<evidence type="ECO:0000256" key="7">
    <source>
        <dbReference type="SAM" id="MobiDB-lite"/>
    </source>
</evidence>
<keyword evidence="11" id="KW-1185">Reference proteome</keyword>
<evidence type="ECO:0000256" key="6">
    <source>
        <dbReference type="ARBA" id="ARBA00023136"/>
    </source>
</evidence>
<evidence type="ECO:0000256" key="2">
    <source>
        <dbReference type="ARBA" id="ARBA00022448"/>
    </source>
</evidence>
<sequence>MSLLAHNSRPSSDERTPSPSVRTSRTPGAHLAVPHRAGFWITAAAFLVMMAFNTVPTPLYALYAERDGFPTIVVTVVFAAYSIGVMIALYLAGHLSDRVGRRRMILSAVVLETLSAVLFLVWSSTPGLIVARLVAGLGIGLLTSAATAHLADLRRITHPVSTAGFAATIAGIANMGGLALGPLVGGMFAEWANAPLVTPFVVFLAALVAIGFAYAFVPETVSAPMARAPYRPQRVSVPAESRSTYWAAGVGAFAAFAITGLFGSVAPTFLSRMLNQPDHLIAGLVSFAVFGAAAAAQVVFATLAARRQLVLGVVAMVVGLLTLGAADLAVSAVAFVLGGIVAGAGVGLVFRGALATASSLSDSGNRSEITSGIFLLAFAGMTVPPLLVGAALLILPLTPVFAGFVGLVLILILWAGPRMIRTTAR</sequence>
<evidence type="ECO:0000256" key="1">
    <source>
        <dbReference type="ARBA" id="ARBA00004651"/>
    </source>
</evidence>
<dbReference type="AlphaFoldDB" id="A0A3S0VER9"/>
<dbReference type="SUPFAM" id="SSF103473">
    <property type="entry name" value="MFS general substrate transporter"/>
    <property type="match status" value="1"/>
</dbReference>
<dbReference type="GO" id="GO:0022857">
    <property type="term" value="F:transmembrane transporter activity"/>
    <property type="evidence" value="ECO:0007669"/>
    <property type="project" value="InterPro"/>
</dbReference>
<feature type="transmembrane region" description="Helical" evidence="8">
    <location>
        <begin position="373"/>
        <end position="395"/>
    </location>
</feature>
<feature type="transmembrane region" description="Helical" evidence="8">
    <location>
        <begin position="401"/>
        <end position="420"/>
    </location>
</feature>
<feature type="transmembrane region" description="Helical" evidence="8">
    <location>
        <begin position="129"/>
        <end position="151"/>
    </location>
</feature>
<keyword evidence="6 8" id="KW-0472">Membrane</keyword>
<feature type="region of interest" description="Disordered" evidence="7">
    <location>
        <begin position="1"/>
        <end position="27"/>
    </location>
</feature>
<dbReference type="InterPro" id="IPR036259">
    <property type="entry name" value="MFS_trans_sf"/>
</dbReference>
<evidence type="ECO:0000256" key="3">
    <source>
        <dbReference type="ARBA" id="ARBA00022475"/>
    </source>
</evidence>
<accession>A0A3S0VER9</accession>
<reference evidence="10 11" key="1">
    <citation type="submission" date="2018-12" db="EMBL/GenBank/DDBJ databases">
        <authorList>
            <person name="Li F."/>
        </authorList>
    </citation>
    <scope>NUCLEOTIDE SEQUENCE [LARGE SCALE GENOMIC DNA]</scope>
    <source>
        <strain evidence="10 11">EGI 6500705</strain>
    </source>
</reference>
<feature type="domain" description="Major facilitator superfamily (MFS) profile" evidence="9">
    <location>
        <begin position="37"/>
        <end position="420"/>
    </location>
</feature>
<gene>
    <name evidence="10" type="ORF">ELQ94_12320</name>
</gene>
<feature type="transmembrane region" description="Helical" evidence="8">
    <location>
        <begin position="39"/>
        <end position="63"/>
    </location>
</feature>
<dbReference type="Gene3D" id="1.20.1250.20">
    <property type="entry name" value="MFS general substrate transporter like domains"/>
    <property type="match status" value="1"/>
</dbReference>
<dbReference type="PROSITE" id="PS50850">
    <property type="entry name" value="MFS"/>
    <property type="match status" value="1"/>
</dbReference>
<dbReference type="InterPro" id="IPR050171">
    <property type="entry name" value="MFS_Transporters"/>
</dbReference>
<feature type="transmembrane region" description="Helical" evidence="8">
    <location>
        <begin position="69"/>
        <end position="92"/>
    </location>
</feature>
<feature type="transmembrane region" description="Helical" evidence="8">
    <location>
        <begin position="309"/>
        <end position="326"/>
    </location>
</feature>
<dbReference type="EMBL" id="RZGZ01000003">
    <property type="protein sequence ID" value="RUQ99092.1"/>
    <property type="molecule type" value="Genomic_DNA"/>
</dbReference>
<name>A0A3S0VER9_9MICO</name>
<dbReference type="Pfam" id="PF07690">
    <property type="entry name" value="MFS_1"/>
    <property type="match status" value="1"/>
</dbReference>
<evidence type="ECO:0000256" key="5">
    <source>
        <dbReference type="ARBA" id="ARBA00022989"/>
    </source>
</evidence>
<keyword evidence="5 8" id="KW-1133">Transmembrane helix</keyword>
<dbReference type="PANTHER" id="PTHR23517:SF13">
    <property type="entry name" value="MAJOR FACILITATOR SUPERFAMILY MFS_1"/>
    <property type="match status" value="1"/>
</dbReference>
<keyword evidence="2" id="KW-0813">Transport</keyword>
<comment type="caution">
    <text evidence="10">The sequence shown here is derived from an EMBL/GenBank/DDBJ whole genome shotgun (WGS) entry which is preliminary data.</text>
</comment>
<evidence type="ECO:0000259" key="9">
    <source>
        <dbReference type="PROSITE" id="PS50850"/>
    </source>
</evidence>
<dbReference type="InterPro" id="IPR011701">
    <property type="entry name" value="MFS"/>
</dbReference>
<organism evidence="10 11">
    <name type="scientific">Labedella endophytica</name>
    <dbReference type="NCBI Taxonomy" id="1523160"/>
    <lineage>
        <taxon>Bacteria</taxon>
        <taxon>Bacillati</taxon>
        <taxon>Actinomycetota</taxon>
        <taxon>Actinomycetes</taxon>
        <taxon>Micrococcales</taxon>
        <taxon>Microbacteriaceae</taxon>
        <taxon>Labedella</taxon>
    </lineage>
</organism>
<keyword evidence="3" id="KW-1003">Cell membrane</keyword>
<feature type="transmembrane region" description="Helical" evidence="8">
    <location>
        <begin position="244"/>
        <end position="269"/>
    </location>
</feature>
<comment type="subcellular location">
    <subcellularLocation>
        <location evidence="1">Cell membrane</location>
        <topology evidence="1">Multi-pass membrane protein</topology>
    </subcellularLocation>
</comment>
<dbReference type="RefSeq" id="WP_127050655.1">
    <property type="nucleotide sequence ID" value="NZ_RZGZ01000003.1"/>
</dbReference>
<keyword evidence="4 8" id="KW-0812">Transmembrane</keyword>
<dbReference type="InterPro" id="IPR020846">
    <property type="entry name" value="MFS_dom"/>
</dbReference>
<evidence type="ECO:0000313" key="11">
    <source>
        <dbReference type="Proteomes" id="UP000274909"/>
    </source>
</evidence>
<dbReference type="OrthoDB" id="3177957at2"/>
<dbReference type="GO" id="GO:0005886">
    <property type="term" value="C:plasma membrane"/>
    <property type="evidence" value="ECO:0007669"/>
    <property type="project" value="UniProtKB-SubCell"/>
</dbReference>
<evidence type="ECO:0000313" key="10">
    <source>
        <dbReference type="EMBL" id="RUQ99092.1"/>
    </source>
</evidence>
<feature type="transmembrane region" description="Helical" evidence="8">
    <location>
        <begin position="281"/>
        <end position="302"/>
    </location>
</feature>
<evidence type="ECO:0000256" key="4">
    <source>
        <dbReference type="ARBA" id="ARBA00022692"/>
    </source>
</evidence>